<dbReference type="GeneID" id="111296304"/>
<protein>
    <submittedName>
        <fullName evidence="2">Cell number regulator 1-like</fullName>
    </submittedName>
</protein>
<dbReference type="PANTHER" id="PTHR15907">
    <property type="entry name" value="DUF614 FAMILY PROTEIN-RELATED"/>
    <property type="match status" value="1"/>
</dbReference>
<reference evidence="2" key="1">
    <citation type="submission" date="2025-08" db="UniProtKB">
        <authorList>
            <consortium name="RefSeq"/>
        </authorList>
    </citation>
    <scope>IDENTIFICATION</scope>
    <source>
        <tissue evidence="2">Fruit stalk</tissue>
    </source>
</reference>
<organism evidence="1 2">
    <name type="scientific">Durio zibethinus</name>
    <name type="common">Durian</name>
    <dbReference type="NCBI Taxonomy" id="66656"/>
    <lineage>
        <taxon>Eukaryota</taxon>
        <taxon>Viridiplantae</taxon>
        <taxon>Streptophyta</taxon>
        <taxon>Embryophyta</taxon>
        <taxon>Tracheophyta</taxon>
        <taxon>Spermatophyta</taxon>
        <taxon>Magnoliopsida</taxon>
        <taxon>eudicotyledons</taxon>
        <taxon>Gunneridae</taxon>
        <taxon>Pentapetalae</taxon>
        <taxon>rosids</taxon>
        <taxon>malvids</taxon>
        <taxon>Malvales</taxon>
        <taxon>Malvaceae</taxon>
        <taxon>Helicteroideae</taxon>
        <taxon>Durio</taxon>
    </lineage>
</organism>
<dbReference type="RefSeq" id="XP_022746284.1">
    <property type="nucleotide sequence ID" value="XM_022890549.1"/>
</dbReference>
<gene>
    <name evidence="2" type="primary">LOC111296304</name>
</gene>
<keyword evidence="1" id="KW-1185">Reference proteome</keyword>
<sequence>MYHTMQDPPSPMIYSADGHLGPIPVSGVPEIIPIQPHPSHHPYISHSLPQAPPIPVPGQWTSGLCHCFDDPVNCVITCFCPCITFGQIAEIVNRGSKCKFMF</sequence>
<dbReference type="OrthoDB" id="1045822at2759"/>
<name>A0A6P5Z0F3_DURZI</name>
<dbReference type="InterPro" id="IPR006461">
    <property type="entry name" value="PLAC_motif_containing"/>
</dbReference>
<proteinExistence type="predicted"/>
<evidence type="ECO:0000313" key="1">
    <source>
        <dbReference type="Proteomes" id="UP000515121"/>
    </source>
</evidence>
<dbReference type="KEGG" id="dzi:111296304"/>
<dbReference type="NCBIfam" id="TIGR01571">
    <property type="entry name" value="A_thal_Cys_rich"/>
    <property type="match status" value="1"/>
</dbReference>
<dbReference type="AlphaFoldDB" id="A0A6P5Z0F3"/>
<evidence type="ECO:0000313" key="2">
    <source>
        <dbReference type="RefSeq" id="XP_022746284.1"/>
    </source>
</evidence>
<accession>A0A6P5Z0F3</accession>
<dbReference type="Pfam" id="PF04749">
    <property type="entry name" value="PLAC8"/>
    <property type="match status" value="1"/>
</dbReference>
<dbReference type="Proteomes" id="UP000515121">
    <property type="component" value="Unplaced"/>
</dbReference>